<feature type="compositionally biased region" description="Low complexity" evidence="4">
    <location>
        <begin position="1652"/>
        <end position="1663"/>
    </location>
</feature>
<keyword evidence="2" id="KW-0596">Phosphopantetheine</keyword>
<evidence type="ECO:0000256" key="2">
    <source>
        <dbReference type="ARBA" id="ARBA00022450"/>
    </source>
</evidence>
<dbReference type="SUPFAM" id="SSF52777">
    <property type="entry name" value="CoA-dependent acyltransferases"/>
    <property type="match status" value="2"/>
</dbReference>
<dbReference type="PROSITE" id="PS00012">
    <property type="entry name" value="PHOSPHOPANTETHEINE"/>
    <property type="match status" value="1"/>
</dbReference>
<dbReference type="Pfam" id="PF00668">
    <property type="entry name" value="Condensation"/>
    <property type="match status" value="1"/>
</dbReference>
<dbReference type="Pfam" id="PF13193">
    <property type="entry name" value="AMP-binding_C"/>
    <property type="match status" value="2"/>
</dbReference>
<dbReference type="InterPro" id="IPR036736">
    <property type="entry name" value="ACP-like_sf"/>
</dbReference>
<dbReference type="InterPro" id="IPR023213">
    <property type="entry name" value="CAT-like_dom_sf"/>
</dbReference>
<evidence type="ECO:0000256" key="1">
    <source>
        <dbReference type="ARBA" id="ARBA00001957"/>
    </source>
</evidence>
<dbReference type="InterPro" id="IPR009081">
    <property type="entry name" value="PP-bd_ACP"/>
</dbReference>
<protein>
    <recommendedName>
        <fullName evidence="5">Carrier domain-containing protein</fullName>
    </recommendedName>
</protein>
<gene>
    <name evidence="6" type="ORF">GCM10010411_35480</name>
</gene>
<dbReference type="CDD" id="cd05930">
    <property type="entry name" value="A_NRPS"/>
    <property type="match status" value="2"/>
</dbReference>
<accession>A0ABP6C7A0</accession>
<dbReference type="InterPro" id="IPR020806">
    <property type="entry name" value="PKS_PP-bd"/>
</dbReference>
<dbReference type="SUPFAM" id="SSF47336">
    <property type="entry name" value="ACP-like"/>
    <property type="match status" value="2"/>
</dbReference>
<dbReference type="SUPFAM" id="SSF56801">
    <property type="entry name" value="Acetyl-CoA synthetase-like"/>
    <property type="match status" value="2"/>
</dbReference>
<evidence type="ECO:0000256" key="4">
    <source>
        <dbReference type="SAM" id="MobiDB-lite"/>
    </source>
</evidence>
<dbReference type="PROSITE" id="PS00455">
    <property type="entry name" value="AMP_BINDING"/>
    <property type="match status" value="1"/>
</dbReference>
<dbReference type="PROSITE" id="PS50075">
    <property type="entry name" value="CARRIER"/>
    <property type="match status" value="2"/>
</dbReference>
<evidence type="ECO:0000259" key="5">
    <source>
        <dbReference type="PROSITE" id="PS50075"/>
    </source>
</evidence>
<dbReference type="Gene3D" id="3.40.50.12780">
    <property type="entry name" value="N-terminal domain of ligase-like"/>
    <property type="match status" value="2"/>
</dbReference>
<evidence type="ECO:0000256" key="3">
    <source>
        <dbReference type="ARBA" id="ARBA00022553"/>
    </source>
</evidence>
<organism evidence="6 7">
    <name type="scientific">Actinomadura fulvescens</name>
    <dbReference type="NCBI Taxonomy" id="46160"/>
    <lineage>
        <taxon>Bacteria</taxon>
        <taxon>Bacillati</taxon>
        <taxon>Actinomycetota</taxon>
        <taxon>Actinomycetes</taxon>
        <taxon>Streptosporangiales</taxon>
        <taxon>Thermomonosporaceae</taxon>
        <taxon>Actinomadura</taxon>
    </lineage>
</organism>
<dbReference type="InterPro" id="IPR025110">
    <property type="entry name" value="AMP-bd_C"/>
</dbReference>
<dbReference type="InterPro" id="IPR045851">
    <property type="entry name" value="AMP-bd_C_sf"/>
</dbReference>
<dbReference type="Gene3D" id="3.30.300.30">
    <property type="match status" value="2"/>
</dbReference>
<reference evidence="7" key="1">
    <citation type="journal article" date="2019" name="Int. J. Syst. Evol. Microbiol.">
        <title>The Global Catalogue of Microorganisms (GCM) 10K type strain sequencing project: providing services to taxonomists for standard genome sequencing and annotation.</title>
        <authorList>
            <consortium name="The Broad Institute Genomics Platform"/>
            <consortium name="The Broad Institute Genome Sequencing Center for Infectious Disease"/>
            <person name="Wu L."/>
            <person name="Ma J."/>
        </authorList>
    </citation>
    <scope>NUCLEOTIDE SEQUENCE [LARGE SCALE GENOMIC DNA]</scope>
    <source>
        <strain evidence="7">JCM 6833</strain>
    </source>
</reference>
<dbReference type="SMART" id="SM00823">
    <property type="entry name" value="PKS_PP"/>
    <property type="match status" value="2"/>
</dbReference>
<dbReference type="InterPro" id="IPR010071">
    <property type="entry name" value="AA_adenyl_dom"/>
</dbReference>
<feature type="compositionally biased region" description="Acidic residues" evidence="4">
    <location>
        <begin position="1691"/>
        <end position="1700"/>
    </location>
</feature>
<proteinExistence type="predicted"/>
<dbReference type="Gene3D" id="1.10.1200.10">
    <property type="entry name" value="ACP-like"/>
    <property type="match status" value="2"/>
</dbReference>
<comment type="caution">
    <text evidence="6">The sequence shown here is derived from an EMBL/GenBank/DDBJ whole genome shotgun (WGS) entry which is preliminary data.</text>
</comment>
<evidence type="ECO:0000313" key="6">
    <source>
        <dbReference type="EMBL" id="GAA2598825.1"/>
    </source>
</evidence>
<evidence type="ECO:0000313" key="7">
    <source>
        <dbReference type="Proteomes" id="UP001501509"/>
    </source>
</evidence>
<dbReference type="Gene3D" id="3.30.559.10">
    <property type="entry name" value="Chloramphenicol acetyltransferase-like domain"/>
    <property type="match status" value="1"/>
</dbReference>
<dbReference type="InterPro" id="IPR006162">
    <property type="entry name" value="Ppantetheine_attach_site"/>
</dbReference>
<comment type="cofactor">
    <cofactor evidence="1">
        <name>pantetheine 4'-phosphate</name>
        <dbReference type="ChEBI" id="CHEBI:47942"/>
    </cofactor>
</comment>
<feature type="domain" description="Carrier" evidence="5">
    <location>
        <begin position="528"/>
        <end position="604"/>
    </location>
</feature>
<sequence length="1710" mass="183134">MTVSRGRLPRSAEAAGPLQRDGAPLETLFADLVTAQADRTPGAPAIRQWDARVSYRELVDAAGALAHRLRRLGVRPETRVGICARRTPLLPVAALGIMMAGGAYVPLDPSHPRRRLADVVDDAGIEIVVADETGRSLLAGMGRRLVEPSLESAGPPPPCPALPANAAYVLYTSGSTGRPKGVVVSHRNAASFATMAGRFFGLDGGCRSVAFSALGFDVSVLDLFVPLTRGGCVQLVPDADRADPARLQRFLEVHEVTWGFIPPALLPLLDPGRLVHLEDLVTAGEPPGPEQVARWSRTCTFHNWYGPTEATVCTVGAELEGDWDRPLPIGRALPGCQAYVLDQDLRPCPPGTPGELYLGGPQVARGYLARPGRTAAAFVPDPFGTVPGARLYRTGDQVVTEPDGRIGFLGRLDRQVKIRGQRVEIGDIESVLRAHPDVLQAVADVQDAGDGTLVAYLTPADAPGLAELREYCAERLPGYMIPSLVVRLAALPLNASGKVDLTALRGLRDTGAVTEDIADDSAADDAAFSGTPIEIGVQRIWARVLEPSGPPRPDDDFLACGGHSLRAMRLVSALRSELGRAVTVEDVYTGRTVRGLAERVEKAEPITEAVPTGNAPALSSAQLRMWFVERLAPGIPVHNVALAERVRGPLDVEALHTALAAVVARHEPLRWRIPDRAGVPYVEVTPPGPIAIPVTDLSELAPAERERALDVLLKTEARTPFDLVAGPLWRARLVRLGPGDHVLSCTVHHVVFDGWSQDVLFQDLADAYADAVAGRAPGLRPPDVGFADYVAWAADRAARGAESGLEWWTEHLRDAPTVCDLPRDRSRPPMQTFNGAVRHAAVDAEMAAAVDDLARRAGSTPYVVLLAAFGQLLRRLTGQDDLIVGTPYADRGHVGFEPLVGLCLQVLPVRLRMADDVSFADHVRSCAREVGAVTAHPDLPLERLVAELGLRRDLTRNPLTQVLFNMHDFARPRLRLSGCAVEPLRAGLPGALFDLTLYVSEDTSGLALQAVYNPDLYDEARIESLLAGYVRLLGELVAEPQRPVRNASLRSPAARLPGWSTPPAAGADGPGLIERMERSERDRPDEAAITGSTAALTFREVGELRGRTAASVRAAGVASGETVAVLGARDIALPALMLGVLASGARWVVLDPALPEPVLARQATAAGARALLPCPGVPVLASLAHLPVIEIGDHAPQPPAPPAPPDERGYLALTSGTTGAPQVVVTPERPLAHFLTWYAATFRPVPEDRFALLAGLAHDPLLRDAFIPLVTGARLAVPEQEWLRDPARLAAWLFAEQITILHLTPQLARLLCGVSAVALSEVRLVAFGGDQLRPADVARIRVLAPNARVVNFYGATETPQVHAWHEVPAAPARPDGDAVPVGRGVDGSRLIVLGRNGEPAGTGELGEVVVRSRNLADGYRDAALTARRFGRPPGSPDPSDRLYRTGDLGRHRPDGSVVLAGRADDQLKVRGYRVELGEIDAVLASHPGVQATAVVADRDNGEHDNGERVLRAFAVPADPDVRASDLLELLRARLPEHAVPGEVRLVPAIPLTPAGKVDRRALPRLVFRPHRPVGGELTTATERMVAQVWRTVLGRSRIGGGDNFFEIGGHSLAIASVQARLSELMGRQIPIVDLFRYPNVRALAGHLDGTRRSPGAGRAAGRAMTRRRRQSEALGPQRRRLARSAGRTDGPVEDEKETLDDASAHRRPHR</sequence>
<dbReference type="InterPro" id="IPR000873">
    <property type="entry name" value="AMP-dep_synth/lig_dom"/>
</dbReference>
<dbReference type="PANTHER" id="PTHR45527:SF1">
    <property type="entry name" value="FATTY ACID SYNTHASE"/>
    <property type="match status" value="1"/>
</dbReference>
<dbReference type="PANTHER" id="PTHR45527">
    <property type="entry name" value="NONRIBOSOMAL PEPTIDE SYNTHETASE"/>
    <property type="match status" value="1"/>
</dbReference>
<dbReference type="Gene3D" id="3.30.559.30">
    <property type="entry name" value="Nonribosomal peptide synthetase, condensation domain"/>
    <property type="match status" value="1"/>
</dbReference>
<dbReference type="InterPro" id="IPR020845">
    <property type="entry name" value="AMP-binding_CS"/>
</dbReference>
<keyword evidence="7" id="KW-1185">Reference proteome</keyword>
<dbReference type="RefSeq" id="WP_344542168.1">
    <property type="nucleotide sequence ID" value="NZ_BAAATD010000004.1"/>
</dbReference>
<feature type="compositionally biased region" description="Basic and acidic residues" evidence="4">
    <location>
        <begin position="1438"/>
        <end position="1454"/>
    </location>
</feature>
<dbReference type="EMBL" id="BAAATD010000004">
    <property type="protein sequence ID" value="GAA2598825.1"/>
    <property type="molecule type" value="Genomic_DNA"/>
</dbReference>
<feature type="region of interest" description="Disordered" evidence="4">
    <location>
        <begin position="1646"/>
        <end position="1710"/>
    </location>
</feature>
<dbReference type="Pfam" id="PF00501">
    <property type="entry name" value="AMP-binding"/>
    <property type="match status" value="2"/>
</dbReference>
<keyword evidence="3" id="KW-0597">Phosphoprotein</keyword>
<feature type="domain" description="Carrier" evidence="5">
    <location>
        <begin position="1576"/>
        <end position="1651"/>
    </location>
</feature>
<dbReference type="Proteomes" id="UP001501509">
    <property type="component" value="Unassembled WGS sequence"/>
</dbReference>
<feature type="region of interest" description="Disordered" evidence="4">
    <location>
        <begin position="1427"/>
        <end position="1455"/>
    </location>
</feature>
<dbReference type="NCBIfam" id="TIGR01733">
    <property type="entry name" value="AA-adenyl-dom"/>
    <property type="match status" value="1"/>
</dbReference>
<name>A0ABP6C7A0_9ACTN</name>
<dbReference type="CDD" id="cd19531">
    <property type="entry name" value="LCL_NRPS-like"/>
    <property type="match status" value="1"/>
</dbReference>
<dbReference type="Pfam" id="PF00550">
    <property type="entry name" value="PP-binding"/>
    <property type="match status" value="2"/>
</dbReference>
<dbReference type="InterPro" id="IPR001242">
    <property type="entry name" value="Condensation_dom"/>
</dbReference>
<dbReference type="InterPro" id="IPR042099">
    <property type="entry name" value="ANL_N_sf"/>
</dbReference>